<keyword evidence="1" id="KW-0812">Transmembrane</keyword>
<sequence>MLEPSLAGTVTRGGVASIVSLITLAGVVIHHIGSFAING</sequence>
<proteinExistence type="predicted"/>
<evidence type="ECO:0000313" key="2">
    <source>
        <dbReference type="EMBL" id="CAG8655132.1"/>
    </source>
</evidence>
<dbReference type="EMBL" id="CAJVPY010006038">
    <property type="protein sequence ID" value="CAG8655132.1"/>
    <property type="molecule type" value="Genomic_DNA"/>
</dbReference>
<keyword evidence="1" id="KW-1133">Transmembrane helix</keyword>
<gene>
    <name evidence="2" type="ORF">DERYTH_LOCUS10398</name>
</gene>
<organism evidence="2 3">
    <name type="scientific">Dentiscutata erythropus</name>
    <dbReference type="NCBI Taxonomy" id="1348616"/>
    <lineage>
        <taxon>Eukaryota</taxon>
        <taxon>Fungi</taxon>
        <taxon>Fungi incertae sedis</taxon>
        <taxon>Mucoromycota</taxon>
        <taxon>Glomeromycotina</taxon>
        <taxon>Glomeromycetes</taxon>
        <taxon>Diversisporales</taxon>
        <taxon>Gigasporaceae</taxon>
        <taxon>Dentiscutata</taxon>
    </lineage>
</organism>
<protein>
    <submittedName>
        <fullName evidence="2">17865_t:CDS:1</fullName>
    </submittedName>
</protein>
<dbReference type="AlphaFoldDB" id="A0A9N9H417"/>
<feature type="transmembrane region" description="Helical" evidence="1">
    <location>
        <begin position="15"/>
        <end position="37"/>
    </location>
</feature>
<evidence type="ECO:0000313" key="3">
    <source>
        <dbReference type="Proteomes" id="UP000789405"/>
    </source>
</evidence>
<comment type="caution">
    <text evidence="2">The sequence shown here is derived from an EMBL/GenBank/DDBJ whole genome shotgun (WGS) entry which is preliminary data.</text>
</comment>
<name>A0A9N9H417_9GLOM</name>
<keyword evidence="3" id="KW-1185">Reference proteome</keyword>
<evidence type="ECO:0000256" key="1">
    <source>
        <dbReference type="SAM" id="Phobius"/>
    </source>
</evidence>
<reference evidence="2" key="1">
    <citation type="submission" date="2021-06" db="EMBL/GenBank/DDBJ databases">
        <authorList>
            <person name="Kallberg Y."/>
            <person name="Tangrot J."/>
            <person name="Rosling A."/>
        </authorList>
    </citation>
    <scope>NUCLEOTIDE SEQUENCE</scope>
    <source>
        <strain evidence="2">MA453B</strain>
    </source>
</reference>
<accession>A0A9N9H417</accession>
<dbReference type="Proteomes" id="UP000789405">
    <property type="component" value="Unassembled WGS sequence"/>
</dbReference>
<keyword evidence="1" id="KW-0472">Membrane</keyword>